<dbReference type="EMBL" id="PDLN01000004">
    <property type="protein sequence ID" value="RDW87551.1"/>
    <property type="molecule type" value="Genomic_DNA"/>
</dbReference>
<feature type="compositionally biased region" description="Basic and acidic residues" evidence="1">
    <location>
        <begin position="158"/>
        <end position="172"/>
    </location>
</feature>
<name>A0A3D8SMZ6_9HELO</name>
<feature type="region of interest" description="Disordered" evidence="1">
    <location>
        <begin position="158"/>
        <end position="219"/>
    </location>
</feature>
<evidence type="ECO:0000313" key="3">
    <source>
        <dbReference type="Proteomes" id="UP000256328"/>
    </source>
</evidence>
<protein>
    <submittedName>
        <fullName evidence="2">Uncharacterized protein</fullName>
    </submittedName>
</protein>
<evidence type="ECO:0000313" key="2">
    <source>
        <dbReference type="EMBL" id="RDW87551.1"/>
    </source>
</evidence>
<feature type="region of interest" description="Disordered" evidence="1">
    <location>
        <begin position="1"/>
        <end position="22"/>
    </location>
</feature>
<evidence type="ECO:0000256" key="1">
    <source>
        <dbReference type="SAM" id="MobiDB-lite"/>
    </source>
</evidence>
<sequence length="219" mass="24419">MDRVQATGKIRKRKAENQDNERLSKRLSLLNLERNGQKLYVPIEQPSTPPTQSTKTTANPPTADNDVMQLDDSKHKVYIYNLDDELSDSDTSDDGRLVFLSDIDKHLRDTRIPPSILANKDGELAGHNQQMVLYSVPTSLTVPEEQDSVRKAIIETRARARAKQEQNRESSTREAQTQSAVTGSPAVNTAGFPYGMTGRDLASSGYEQLEEDPDSMDLD</sequence>
<gene>
    <name evidence="2" type="ORF">BP5796_03245</name>
</gene>
<feature type="compositionally biased region" description="Acidic residues" evidence="1">
    <location>
        <begin position="208"/>
        <end position="219"/>
    </location>
</feature>
<dbReference type="AlphaFoldDB" id="A0A3D8SMZ6"/>
<feature type="region of interest" description="Disordered" evidence="1">
    <location>
        <begin position="40"/>
        <end position="65"/>
    </location>
</feature>
<accession>A0A3D8SMZ6</accession>
<keyword evidence="3" id="KW-1185">Reference proteome</keyword>
<organism evidence="2 3">
    <name type="scientific">Coleophoma crateriformis</name>
    <dbReference type="NCBI Taxonomy" id="565419"/>
    <lineage>
        <taxon>Eukaryota</taxon>
        <taxon>Fungi</taxon>
        <taxon>Dikarya</taxon>
        <taxon>Ascomycota</taxon>
        <taxon>Pezizomycotina</taxon>
        <taxon>Leotiomycetes</taxon>
        <taxon>Helotiales</taxon>
        <taxon>Dermateaceae</taxon>
        <taxon>Coleophoma</taxon>
    </lineage>
</organism>
<proteinExistence type="predicted"/>
<dbReference type="OrthoDB" id="5345504at2759"/>
<comment type="caution">
    <text evidence="2">The sequence shown here is derived from an EMBL/GenBank/DDBJ whole genome shotgun (WGS) entry which is preliminary data.</text>
</comment>
<dbReference type="InterPro" id="IPR046591">
    <property type="entry name" value="DUF6649"/>
</dbReference>
<dbReference type="Pfam" id="PF20354">
    <property type="entry name" value="DUF6649"/>
    <property type="match status" value="1"/>
</dbReference>
<feature type="compositionally biased region" description="Polar residues" evidence="1">
    <location>
        <begin position="173"/>
        <end position="187"/>
    </location>
</feature>
<reference evidence="2 3" key="1">
    <citation type="journal article" date="2018" name="IMA Fungus">
        <title>IMA Genome-F 9: Draft genome sequence of Annulohypoxylon stygium, Aspergillus mulundensis, Berkeleyomyces basicola (syn. Thielaviopsis basicola), Ceratocystis smalleyi, two Cercospora beticola strains, Coleophoma cylindrospora, Fusarium fracticaudum, Phialophora cf. hyalina, and Morchella septimelata.</title>
        <authorList>
            <person name="Wingfield B.D."/>
            <person name="Bills G.F."/>
            <person name="Dong Y."/>
            <person name="Huang W."/>
            <person name="Nel W.J."/>
            <person name="Swalarsk-Parry B.S."/>
            <person name="Vaghefi N."/>
            <person name="Wilken P.M."/>
            <person name="An Z."/>
            <person name="de Beer Z.W."/>
            <person name="De Vos L."/>
            <person name="Chen L."/>
            <person name="Duong T.A."/>
            <person name="Gao Y."/>
            <person name="Hammerbacher A."/>
            <person name="Kikkert J.R."/>
            <person name="Li Y."/>
            <person name="Li H."/>
            <person name="Li K."/>
            <person name="Li Q."/>
            <person name="Liu X."/>
            <person name="Ma X."/>
            <person name="Naidoo K."/>
            <person name="Pethybridge S.J."/>
            <person name="Sun J."/>
            <person name="Steenkamp E.T."/>
            <person name="van der Nest M.A."/>
            <person name="van Wyk S."/>
            <person name="Wingfield M.J."/>
            <person name="Xiong C."/>
            <person name="Yue Q."/>
            <person name="Zhang X."/>
        </authorList>
    </citation>
    <scope>NUCLEOTIDE SEQUENCE [LARGE SCALE GENOMIC DNA]</scope>
    <source>
        <strain evidence="2 3">BP5796</strain>
    </source>
</reference>
<dbReference type="Proteomes" id="UP000256328">
    <property type="component" value="Unassembled WGS sequence"/>
</dbReference>